<keyword evidence="2" id="KW-1185">Reference proteome</keyword>
<protein>
    <submittedName>
        <fullName evidence="1">Uncharacterized protein</fullName>
    </submittedName>
</protein>
<evidence type="ECO:0000313" key="1">
    <source>
        <dbReference type="EMBL" id="TWI41076.1"/>
    </source>
</evidence>
<comment type="caution">
    <text evidence="1">The sequence shown here is derived from an EMBL/GenBank/DDBJ whole genome shotgun (WGS) entry which is preliminary data.</text>
</comment>
<gene>
    <name evidence="1" type="ORF">IQ26_01012</name>
</gene>
<dbReference type="EMBL" id="VLKT01000005">
    <property type="protein sequence ID" value="TWI41076.1"/>
    <property type="molecule type" value="Genomic_DNA"/>
</dbReference>
<dbReference type="RefSeq" id="WP_145714540.1">
    <property type="nucleotide sequence ID" value="NZ_BSPF01000022.1"/>
</dbReference>
<dbReference type="Proteomes" id="UP000317122">
    <property type="component" value="Unassembled WGS sequence"/>
</dbReference>
<evidence type="ECO:0000313" key="2">
    <source>
        <dbReference type="Proteomes" id="UP000317122"/>
    </source>
</evidence>
<reference evidence="1 2" key="1">
    <citation type="journal article" date="2015" name="Stand. Genomic Sci.">
        <title>Genomic Encyclopedia of Bacterial and Archaeal Type Strains, Phase III: the genomes of soil and plant-associated and newly described type strains.</title>
        <authorList>
            <person name="Whitman W.B."/>
            <person name="Woyke T."/>
            <person name="Klenk H.P."/>
            <person name="Zhou Y."/>
            <person name="Lilburn T.G."/>
            <person name="Beck B.J."/>
            <person name="De Vos P."/>
            <person name="Vandamme P."/>
            <person name="Eisen J.A."/>
            <person name="Garrity G."/>
            <person name="Hugenholtz P."/>
            <person name="Kyrpides N.C."/>
        </authorList>
    </citation>
    <scope>NUCLEOTIDE SEQUENCE [LARGE SCALE GENOMIC DNA]</scope>
    <source>
        <strain evidence="1 2">CGMCC 1.2546</strain>
    </source>
</reference>
<accession>A0A562PAR3</accession>
<dbReference type="OrthoDB" id="8256667at2"/>
<proteinExistence type="predicted"/>
<dbReference type="AlphaFoldDB" id="A0A562PAR3"/>
<sequence length="326" mass="35958">MRYLIGALVTLGILVTGASATELSERRAFWETHAYLCDLAPPAFPSKEALGHPDDCDDGDMTLFNGLLCTAGVAAGCDGVARAQGPDGRWWRSPRRIGREAPAHDVSFSPDQSLGVLLYVLTKHDRAAFDRWTSWLETNRPCAIEIADRCVQRGWLRFCRDDADKRCTLRPADCVRIEMAAHSLGTDGGVCRRVMKELKLPEDVLLDIDDFLVSSAAVNDPGYPLHLVAAGIVLARLNGVDTPKLRQAAGILAARVPGNPFFQYLHSGTTAATVTATLGICPAPDRLSTNRFQWVWEREPKPESWRESMYWECVFLANLLEPPAPK</sequence>
<organism evidence="1 2">
    <name type="scientific">Mesorhizobium tianshanense</name>
    <dbReference type="NCBI Taxonomy" id="39844"/>
    <lineage>
        <taxon>Bacteria</taxon>
        <taxon>Pseudomonadati</taxon>
        <taxon>Pseudomonadota</taxon>
        <taxon>Alphaproteobacteria</taxon>
        <taxon>Hyphomicrobiales</taxon>
        <taxon>Phyllobacteriaceae</taxon>
        <taxon>Mesorhizobium</taxon>
    </lineage>
</organism>
<name>A0A562PAR3_9HYPH</name>